<dbReference type="Proteomes" id="UP001165289">
    <property type="component" value="Unassembled WGS sequence"/>
</dbReference>
<dbReference type="EMBL" id="JAKMXF010000320">
    <property type="protein sequence ID" value="KAI6649555.1"/>
    <property type="molecule type" value="Genomic_DNA"/>
</dbReference>
<dbReference type="GO" id="GO:0005737">
    <property type="term" value="C:cytoplasm"/>
    <property type="evidence" value="ECO:0007669"/>
    <property type="project" value="UniProtKB-SubCell"/>
</dbReference>
<reference evidence="8 9" key="1">
    <citation type="journal article" date="2023" name="BMC Biol.">
        <title>The compact genome of the sponge Oopsacas minuta (Hexactinellida) is lacking key metazoan core genes.</title>
        <authorList>
            <person name="Santini S."/>
            <person name="Schenkelaars Q."/>
            <person name="Jourda C."/>
            <person name="Duchesne M."/>
            <person name="Belahbib H."/>
            <person name="Rocher C."/>
            <person name="Selva M."/>
            <person name="Riesgo A."/>
            <person name="Vervoort M."/>
            <person name="Leys S.P."/>
            <person name="Kodjabachian L."/>
            <person name="Le Bivic A."/>
            <person name="Borchiellini C."/>
            <person name="Claverie J.M."/>
            <person name="Renard E."/>
        </authorList>
    </citation>
    <scope>NUCLEOTIDE SEQUENCE [LARGE SCALE GENOMIC DNA]</scope>
    <source>
        <strain evidence="8">SPO-2</strain>
    </source>
</reference>
<keyword evidence="3" id="KW-0540">Nuclease</keyword>
<keyword evidence="4 8" id="KW-0255">Endonuclease</keyword>
<dbReference type="GO" id="GO:0006281">
    <property type="term" value="P:DNA repair"/>
    <property type="evidence" value="ECO:0007669"/>
    <property type="project" value="InterPro"/>
</dbReference>
<evidence type="ECO:0000313" key="8">
    <source>
        <dbReference type="EMBL" id="KAI6649555.1"/>
    </source>
</evidence>
<gene>
    <name evidence="8" type="ORF">LOD99_6721</name>
</gene>
<protein>
    <submittedName>
        <fullName evidence="8">Endonuclease V-like isoform X2</fullName>
    </submittedName>
</protein>
<feature type="compositionally biased region" description="Basic and acidic residues" evidence="6">
    <location>
        <begin position="346"/>
        <end position="363"/>
    </location>
</feature>
<dbReference type="GO" id="GO:0005730">
    <property type="term" value="C:nucleolus"/>
    <property type="evidence" value="ECO:0007669"/>
    <property type="project" value="TreeGrafter"/>
</dbReference>
<dbReference type="PANTHER" id="PTHR28511:SF1">
    <property type="entry name" value="ENDONUCLEASE V"/>
    <property type="match status" value="1"/>
</dbReference>
<comment type="caution">
    <text evidence="8">The sequence shown here is derived from an EMBL/GenBank/DDBJ whole genome shotgun (WGS) entry which is preliminary data.</text>
</comment>
<name>A0AAV7JMC4_9METZ</name>
<dbReference type="Gene3D" id="3.30.2170.10">
    <property type="entry name" value="archaeoglobus fulgidus dsm 4304 superfamily"/>
    <property type="match status" value="1"/>
</dbReference>
<dbReference type="InterPro" id="IPR007581">
    <property type="entry name" value="Endonuclease-V"/>
</dbReference>
<feature type="region of interest" description="Disordered" evidence="6">
    <location>
        <begin position="333"/>
        <end position="370"/>
    </location>
</feature>
<evidence type="ECO:0000256" key="3">
    <source>
        <dbReference type="ARBA" id="ARBA00022722"/>
    </source>
</evidence>
<evidence type="ECO:0000256" key="1">
    <source>
        <dbReference type="ARBA" id="ARBA00004496"/>
    </source>
</evidence>
<dbReference type="GO" id="GO:0016891">
    <property type="term" value="F:RNA endonuclease activity producing 5'-phosphomonoesters, hydrolytic mechanism"/>
    <property type="evidence" value="ECO:0007669"/>
    <property type="project" value="TreeGrafter"/>
</dbReference>
<dbReference type="PANTHER" id="PTHR28511">
    <property type="entry name" value="ENDONUCLEASE V"/>
    <property type="match status" value="1"/>
</dbReference>
<keyword evidence="2" id="KW-0963">Cytoplasm</keyword>
<evidence type="ECO:0000256" key="2">
    <source>
        <dbReference type="ARBA" id="ARBA00022490"/>
    </source>
</evidence>
<dbReference type="GO" id="GO:0003727">
    <property type="term" value="F:single-stranded RNA binding"/>
    <property type="evidence" value="ECO:0007669"/>
    <property type="project" value="TreeGrafter"/>
</dbReference>
<dbReference type="CDD" id="cd06559">
    <property type="entry name" value="Endonuclease_V"/>
    <property type="match status" value="1"/>
</dbReference>
<evidence type="ECO:0000256" key="5">
    <source>
        <dbReference type="ARBA" id="ARBA00022801"/>
    </source>
</evidence>
<evidence type="ECO:0000256" key="4">
    <source>
        <dbReference type="ARBA" id="ARBA00022759"/>
    </source>
</evidence>
<keyword evidence="5" id="KW-0378">Hydrolase</keyword>
<dbReference type="AlphaFoldDB" id="A0AAV7JMC4"/>
<sequence>MNSPPPTYSGEFTRIHSTPLYSHDYQSIGHSSVSPSTSESHLPLRIETDGTVSSHTTAPINTHHSCSSIEQTHELIFPPPYPSNVQESASHRSHTPSESLLNSSTILLAVEEHRHLEQGISSLGATFYYTSAITIFKVFLFIFHIANIVIASINFHTCPYKETAMVELTLPYIPGFLAFREVPFLNDRLNLVIKNHPELIPEVILVDGNGILHTRGFGLASQLGVMSDIPTIGVAKTLFSVDGLYKDRKHMDSIAALRKAGDSFPLIGHSGKTWGMALLGQDNVVNPVYVSVGHKICLETAKELVFACSRSRIPEPVRQADLRSREFIRKLLRSKQPSNSYGKRQYKGEYKGKGKGKSGDRQKSYSKPRN</sequence>
<dbReference type="Pfam" id="PF04493">
    <property type="entry name" value="Endonuclease_5"/>
    <property type="match status" value="1"/>
</dbReference>
<keyword evidence="7" id="KW-1133">Transmembrane helix</keyword>
<feature type="transmembrane region" description="Helical" evidence="7">
    <location>
        <begin position="127"/>
        <end position="150"/>
    </location>
</feature>
<evidence type="ECO:0000313" key="9">
    <source>
        <dbReference type="Proteomes" id="UP001165289"/>
    </source>
</evidence>
<evidence type="ECO:0000256" key="7">
    <source>
        <dbReference type="SAM" id="Phobius"/>
    </source>
</evidence>
<evidence type="ECO:0000256" key="6">
    <source>
        <dbReference type="SAM" id="MobiDB-lite"/>
    </source>
</evidence>
<accession>A0AAV7JMC4</accession>
<comment type="subcellular location">
    <subcellularLocation>
        <location evidence="1">Cytoplasm</location>
    </subcellularLocation>
</comment>
<keyword evidence="9" id="KW-1185">Reference proteome</keyword>
<keyword evidence="7" id="KW-0812">Transmembrane</keyword>
<keyword evidence="7" id="KW-0472">Membrane</keyword>
<organism evidence="8 9">
    <name type="scientific">Oopsacas minuta</name>
    <dbReference type="NCBI Taxonomy" id="111878"/>
    <lineage>
        <taxon>Eukaryota</taxon>
        <taxon>Metazoa</taxon>
        <taxon>Porifera</taxon>
        <taxon>Hexactinellida</taxon>
        <taxon>Hexasterophora</taxon>
        <taxon>Lyssacinosida</taxon>
        <taxon>Leucopsacidae</taxon>
        <taxon>Oopsacas</taxon>
    </lineage>
</organism>
<proteinExistence type="predicted"/>